<name>A0ABV4BI72_9GAMM</name>
<feature type="transmembrane region" description="Helical" evidence="8">
    <location>
        <begin position="152"/>
        <end position="176"/>
    </location>
</feature>
<keyword evidence="4" id="KW-1003">Cell membrane</keyword>
<evidence type="ECO:0000256" key="7">
    <source>
        <dbReference type="ARBA" id="ARBA00023136"/>
    </source>
</evidence>
<keyword evidence="3" id="KW-0813">Transport</keyword>
<evidence type="ECO:0000256" key="8">
    <source>
        <dbReference type="SAM" id="Phobius"/>
    </source>
</evidence>
<dbReference type="EMBL" id="JBDKXB010000014">
    <property type="protein sequence ID" value="MEY6432988.1"/>
    <property type="molecule type" value="Genomic_DNA"/>
</dbReference>
<feature type="transmembrane region" description="Helical" evidence="8">
    <location>
        <begin position="66"/>
        <end position="88"/>
    </location>
</feature>
<reference evidence="9 10" key="1">
    <citation type="submission" date="2024-05" db="EMBL/GenBank/DDBJ databases">
        <title>Genome Sequence and Characterization of the New Strain Purple Sulfur Bacterium of Genus Thioalkalicoccus.</title>
        <authorList>
            <person name="Bryantseva I.A."/>
            <person name="Kyndt J.A."/>
            <person name="Imhoff J.F."/>
        </authorList>
    </citation>
    <scope>NUCLEOTIDE SEQUENCE [LARGE SCALE GENOMIC DNA]</scope>
    <source>
        <strain evidence="9 10">Um2</strain>
    </source>
</reference>
<keyword evidence="10" id="KW-1185">Reference proteome</keyword>
<feature type="transmembrane region" description="Helical" evidence="8">
    <location>
        <begin position="17"/>
        <end position="35"/>
    </location>
</feature>
<dbReference type="Pfam" id="PF01594">
    <property type="entry name" value="AI-2E_transport"/>
    <property type="match status" value="1"/>
</dbReference>
<dbReference type="RefSeq" id="WP_369667374.1">
    <property type="nucleotide sequence ID" value="NZ_JBDKXB010000014.1"/>
</dbReference>
<evidence type="ECO:0000313" key="10">
    <source>
        <dbReference type="Proteomes" id="UP001564408"/>
    </source>
</evidence>
<protein>
    <submittedName>
        <fullName evidence="9">AI-2E family transporter</fullName>
    </submittedName>
</protein>
<feature type="transmembrane region" description="Helical" evidence="8">
    <location>
        <begin position="216"/>
        <end position="235"/>
    </location>
</feature>
<sequence>MQVVTAWFRRYFSDPQILFLTSLLLVIFAVILVLGKMLLPVLASIVIAYLLEGLVSWLERHGWPRLVGVIVVFALFLLFLTLILFGVFPLLSRQITDLVQQLPAMINEGQNTLLRLPEEYPEFVTQEQIQQLIGAIRAESIAFGQRVLSWSMASVVGVITILVYLILMPLLVFFFLKDKNLILDWFRQYLPQHRGIASQVWADVDRQISNYVRGKVWEILIVWIVSYVTFLLFGLKYAMLLGLLVGLSVLIPYIGAAVVTVPVLLVGWFQWGWSPELIWLAVAYAIIQALDGNVLAPLLFSEVVNLHPVAIIVAILVFGGLWGFWGVFFAIPLATLVQAILCAWPRHYERDAQQAVSVEAG</sequence>
<dbReference type="PANTHER" id="PTHR21716:SF53">
    <property type="entry name" value="PERMEASE PERM-RELATED"/>
    <property type="match status" value="1"/>
</dbReference>
<organism evidence="9 10">
    <name type="scientific">Thioalkalicoccus limnaeus</name>
    <dbReference type="NCBI Taxonomy" id="120681"/>
    <lineage>
        <taxon>Bacteria</taxon>
        <taxon>Pseudomonadati</taxon>
        <taxon>Pseudomonadota</taxon>
        <taxon>Gammaproteobacteria</taxon>
        <taxon>Chromatiales</taxon>
        <taxon>Chromatiaceae</taxon>
        <taxon>Thioalkalicoccus</taxon>
    </lineage>
</organism>
<evidence type="ECO:0000256" key="1">
    <source>
        <dbReference type="ARBA" id="ARBA00004651"/>
    </source>
</evidence>
<keyword evidence="5 8" id="KW-0812">Transmembrane</keyword>
<gene>
    <name evidence="9" type="ORF">ABC977_11285</name>
</gene>
<evidence type="ECO:0000256" key="5">
    <source>
        <dbReference type="ARBA" id="ARBA00022692"/>
    </source>
</evidence>
<comment type="caution">
    <text evidence="9">The sequence shown here is derived from an EMBL/GenBank/DDBJ whole genome shotgun (WGS) entry which is preliminary data.</text>
</comment>
<evidence type="ECO:0000313" key="9">
    <source>
        <dbReference type="EMBL" id="MEY6432988.1"/>
    </source>
</evidence>
<proteinExistence type="inferred from homology"/>
<feature type="transmembrane region" description="Helical" evidence="8">
    <location>
        <begin position="311"/>
        <end position="344"/>
    </location>
</feature>
<dbReference type="Proteomes" id="UP001564408">
    <property type="component" value="Unassembled WGS sequence"/>
</dbReference>
<keyword evidence="7 8" id="KW-0472">Membrane</keyword>
<comment type="subcellular location">
    <subcellularLocation>
        <location evidence="1">Cell membrane</location>
        <topology evidence="1">Multi-pass membrane protein</topology>
    </subcellularLocation>
</comment>
<dbReference type="PANTHER" id="PTHR21716">
    <property type="entry name" value="TRANSMEMBRANE PROTEIN"/>
    <property type="match status" value="1"/>
</dbReference>
<evidence type="ECO:0000256" key="6">
    <source>
        <dbReference type="ARBA" id="ARBA00022989"/>
    </source>
</evidence>
<feature type="transmembrane region" description="Helical" evidence="8">
    <location>
        <begin position="241"/>
        <end position="265"/>
    </location>
</feature>
<comment type="similarity">
    <text evidence="2">Belongs to the autoinducer-2 exporter (AI-2E) (TC 2.A.86) family.</text>
</comment>
<accession>A0ABV4BI72</accession>
<evidence type="ECO:0000256" key="3">
    <source>
        <dbReference type="ARBA" id="ARBA00022448"/>
    </source>
</evidence>
<evidence type="ECO:0000256" key="4">
    <source>
        <dbReference type="ARBA" id="ARBA00022475"/>
    </source>
</evidence>
<evidence type="ECO:0000256" key="2">
    <source>
        <dbReference type="ARBA" id="ARBA00009773"/>
    </source>
</evidence>
<dbReference type="InterPro" id="IPR002549">
    <property type="entry name" value="AI-2E-like"/>
</dbReference>
<keyword evidence="6 8" id="KW-1133">Transmembrane helix</keyword>
<feature type="transmembrane region" description="Helical" evidence="8">
    <location>
        <begin position="277"/>
        <end position="299"/>
    </location>
</feature>